<gene>
    <name evidence="1" type="ORF">ACFORL_04740</name>
</gene>
<dbReference type="RefSeq" id="WP_382341599.1">
    <property type="nucleotide sequence ID" value="NZ_JBHSAB010000004.1"/>
</dbReference>
<protein>
    <submittedName>
        <fullName evidence="1">Chaperone modulator CbpM</fullName>
    </submittedName>
</protein>
<sequence length="93" mass="10518">MANKEYITEQWFQLSLHEITDSFGVSEETIIAIVDEGIVSAKMNEQNELLFDSDAVCRIRTVLRLNKDLGINLAGAGLVLELLAEIERLRNRL</sequence>
<comment type="caution">
    <text evidence="1">The sequence shown here is derived from an EMBL/GenBank/DDBJ whole genome shotgun (WGS) entry which is preliminary data.</text>
</comment>
<proteinExistence type="predicted"/>
<dbReference type="Gene3D" id="1.10.1660.10">
    <property type="match status" value="1"/>
</dbReference>
<dbReference type="Proteomes" id="UP001595758">
    <property type="component" value="Unassembled WGS sequence"/>
</dbReference>
<keyword evidence="2" id="KW-1185">Reference proteome</keyword>
<evidence type="ECO:0000313" key="1">
    <source>
        <dbReference type="EMBL" id="MFC3908382.1"/>
    </source>
</evidence>
<evidence type="ECO:0000313" key="2">
    <source>
        <dbReference type="Proteomes" id="UP001595758"/>
    </source>
</evidence>
<dbReference type="EMBL" id="JBHSAB010000004">
    <property type="protein sequence ID" value="MFC3908382.1"/>
    <property type="molecule type" value="Genomic_DNA"/>
</dbReference>
<reference evidence="2" key="1">
    <citation type="journal article" date="2019" name="Int. J. Syst. Evol. Microbiol.">
        <title>The Global Catalogue of Microorganisms (GCM) 10K type strain sequencing project: providing services to taxonomists for standard genome sequencing and annotation.</title>
        <authorList>
            <consortium name="The Broad Institute Genomics Platform"/>
            <consortium name="The Broad Institute Genome Sequencing Center for Infectious Disease"/>
            <person name="Wu L."/>
            <person name="Ma J."/>
        </authorList>
    </citation>
    <scope>NUCLEOTIDE SEQUENCE [LARGE SCALE GENOMIC DNA]</scope>
    <source>
        <strain evidence="2">CCUG 59858</strain>
    </source>
</reference>
<dbReference type="Pfam" id="PF13591">
    <property type="entry name" value="MerR_2"/>
    <property type="match status" value="1"/>
</dbReference>
<organism evidence="1 2">
    <name type="scientific">Legionella dresdenensis</name>
    <dbReference type="NCBI Taxonomy" id="450200"/>
    <lineage>
        <taxon>Bacteria</taxon>
        <taxon>Pseudomonadati</taxon>
        <taxon>Pseudomonadota</taxon>
        <taxon>Gammaproteobacteria</taxon>
        <taxon>Legionellales</taxon>
        <taxon>Legionellaceae</taxon>
        <taxon>Legionella</taxon>
    </lineage>
</organism>
<name>A0ABV8CE44_9GAMM</name>
<accession>A0ABV8CE44</accession>